<feature type="coiled-coil region" evidence="13">
    <location>
        <begin position="305"/>
        <end position="435"/>
    </location>
</feature>
<dbReference type="GO" id="GO:0031369">
    <property type="term" value="F:translation initiation factor binding"/>
    <property type="evidence" value="ECO:0007669"/>
    <property type="project" value="TreeGrafter"/>
</dbReference>
<evidence type="ECO:0000256" key="8">
    <source>
        <dbReference type="ARBA" id="ARBA00023242"/>
    </source>
</evidence>
<evidence type="ECO:0000256" key="5">
    <source>
        <dbReference type="ARBA" id="ARBA00022927"/>
    </source>
</evidence>
<dbReference type="InterPro" id="IPR038506">
    <property type="entry name" value="GLE1-like_sf"/>
</dbReference>
<evidence type="ECO:0000256" key="4">
    <source>
        <dbReference type="ARBA" id="ARBA00022816"/>
    </source>
</evidence>
<dbReference type="PANTHER" id="PTHR12960:SF0">
    <property type="entry name" value="MRNA EXPORT FACTOR GLE1"/>
    <property type="match status" value="1"/>
</dbReference>
<organism evidence="15 16">
    <name type="scientific">Chionoecetes opilio</name>
    <name type="common">Atlantic snow crab</name>
    <name type="synonym">Cancer opilio</name>
    <dbReference type="NCBI Taxonomy" id="41210"/>
    <lineage>
        <taxon>Eukaryota</taxon>
        <taxon>Metazoa</taxon>
        <taxon>Ecdysozoa</taxon>
        <taxon>Arthropoda</taxon>
        <taxon>Crustacea</taxon>
        <taxon>Multicrustacea</taxon>
        <taxon>Malacostraca</taxon>
        <taxon>Eumalacostraca</taxon>
        <taxon>Eucarida</taxon>
        <taxon>Decapoda</taxon>
        <taxon>Pleocyemata</taxon>
        <taxon>Brachyura</taxon>
        <taxon>Eubrachyura</taxon>
        <taxon>Majoidea</taxon>
        <taxon>Majidae</taxon>
        <taxon>Chionoecetes</taxon>
    </lineage>
</organism>
<evidence type="ECO:0000313" key="15">
    <source>
        <dbReference type="EMBL" id="KAG0726775.1"/>
    </source>
</evidence>
<dbReference type="InterPro" id="IPR012476">
    <property type="entry name" value="GLE1"/>
</dbReference>
<evidence type="ECO:0000256" key="13">
    <source>
        <dbReference type="SAM" id="Coils"/>
    </source>
</evidence>
<comment type="function">
    <text evidence="9">Required for the export of mRNAs containing poly(A) tails from the nucleus into the cytoplasm. May be involved in the terminal step of the mRNA transport through the nuclear pore complex (NPC).</text>
</comment>
<dbReference type="Pfam" id="PF07817">
    <property type="entry name" value="GLE1"/>
    <property type="match status" value="1"/>
</dbReference>
<reference evidence="15" key="1">
    <citation type="submission" date="2020-07" db="EMBL/GenBank/DDBJ databases">
        <title>The High-quality genome of the commercially important snow crab, Chionoecetes opilio.</title>
        <authorList>
            <person name="Jeong J.-H."/>
            <person name="Ryu S."/>
        </authorList>
    </citation>
    <scope>NUCLEOTIDE SEQUENCE</scope>
    <source>
        <strain evidence="15">MADBK_172401_WGS</strain>
        <tissue evidence="15">Digestive gland</tissue>
    </source>
</reference>
<gene>
    <name evidence="15" type="primary">GLE1</name>
    <name evidence="15" type="ORF">GWK47_035896</name>
</gene>
<keyword evidence="7" id="KW-0906">Nuclear pore complex</keyword>
<evidence type="ECO:0000256" key="10">
    <source>
        <dbReference type="ARBA" id="ARBA00026227"/>
    </source>
</evidence>
<evidence type="ECO:0000256" key="3">
    <source>
        <dbReference type="ARBA" id="ARBA00022448"/>
    </source>
</evidence>
<keyword evidence="5" id="KW-0653">Protein transport</keyword>
<dbReference type="GO" id="GO:0000822">
    <property type="term" value="F:inositol hexakisphosphate binding"/>
    <property type="evidence" value="ECO:0007669"/>
    <property type="project" value="TreeGrafter"/>
</dbReference>
<name>A0A8J4YES4_CHIOP</name>
<feature type="region of interest" description="Disordered" evidence="14">
    <location>
        <begin position="58"/>
        <end position="101"/>
    </location>
</feature>
<comment type="subcellular location">
    <subcellularLocation>
        <location evidence="1">Nucleus</location>
        <location evidence="1">Nuclear pore complex</location>
    </subcellularLocation>
</comment>
<accession>A0A8J4YES4</accession>
<keyword evidence="13" id="KW-0175">Coiled coil</keyword>
<dbReference type="GO" id="GO:0016973">
    <property type="term" value="P:poly(A)+ mRNA export from nucleus"/>
    <property type="evidence" value="ECO:0007669"/>
    <property type="project" value="InterPro"/>
</dbReference>
<evidence type="ECO:0000256" key="12">
    <source>
        <dbReference type="ARBA" id="ARBA00030897"/>
    </source>
</evidence>
<keyword evidence="4" id="KW-0509">mRNA transport</keyword>
<evidence type="ECO:0000256" key="14">
    <source>
        <dbReference type="SAM" id="MobiDB-lite"/>
    </source>
</evidence>
<evidence type="ECO:0000256" key="7">
    <source>
        <dbReference type="ARBA" id="ARBA00023132"/>
    </source>
</evidence>
<evidence type="ECO:0000256" key="9">
    <source>
        <dbReference type="ARBA" id="ARBA00024680"/>
    </source>
</evidence>
<keyword evidence="6" id="KW-0811">Translocation</keyword>
<evidence type="ECO:0000256" key="11">
    <source>
        <dbReference type="ARBA" id="ARBA00029983"/>
    </source>
</evidence>
<keyword evidence="16" id="KW-1185">Reference proteome</keyword>
<sequence>MENCVNVINALKNSNKLRHWDKPPEDYGPNNPEDSDYNRNGLTDVGDFSKIDFSRQCSLTSETETNEERQEKSEDEAPADCIQESFHRSTADTNELEEPYRPDSLEIARKAYEQYRNNILLETLSLEKKYKQIIYRKAQEKQEAYIQFLNQIHARHEEEMEKELIMQQEQLRQEEHQLRQQEDEALMAVQKCKNEYTNQVSIHSSQLLEAVESARRQEAEQANIVQSLVAQLQTANVEFVAKLDIMYQLIKDLDVSETINMPVVAQLNQTRAQVEGVINGSHQRQPTRMQIDETHKVLQQGLTIVVSIIQKLEAKKLERSNLEAERIRQEDEKTKAKAAELEMEQQQQALRQQEMIENQQKLEERCEVVPESSTKDRLMELKQKVNHLLEANDKLSKDQQWDVRRKATIANQINKENHSINRDKLQKLLNEFRERKAEPDVLASFKNSVMNNIVKQVAILDALGASAYSWLLVELATFHPDMWDLFQYYLFKICSTLMPGSQIYEESLKFAEKPDVYYNQIGKYCTMYGFVLARLSKKQGSPIKAAAIGWEVLANILSQEPVSGVTGELLLKFIVSGGYMLQETYGKQFVKLMEFTTKCYLPQIRENTEEGGKTV</sequence>
<dbReference type="AlphaFoldDB" id="A0A8J4YES4"/>
<evidence type="ECO:0000256" key="6">
    <source>
        <dbReference type="ARBA" id="ARBA00023010"/>
    </source>
</evidence>
<dbReference type="Proteomes" id="UP000770661">
    <property type="component" value="Unassembled WGS sequence"/>
</dbReference>
<feature type="region of interest" description="Disordered" evidence="14">
    <location>
        <begin position="16"/>
        <end position="43"/>
    </location>
</feature>
<dbReference type="Gene3D" id="1.25.40.510">
    <property type="entry name" value="GLE1-like"/>
    <property type="match status" value="1"/>
</dbReference>
<evidence type="ECO:0000313" key="16">
    <source>
        <dbReference type="Proteomes" id="UP000770661"/>
    </source>
</evidence>
<dbReference type="GO" id="GO:0015031">
    <property type="term" value="P:protein transport"/>
    <property type="evidence" value="ECO:0007669"/>
    <property type="project" value="UniProtKB-KW"/>
</dbReference>
<keyword evidence="3" id="KW-0813">Transport</keyword>
<feature type="coiled-coil region" evidence="13">
    <location>
        <begin position="154"/>
        <end position="191"/>
    </location>
</feature>
<keyword evidence="8" id="KW-0539">Nucleus</keyword>
<evidence type="ECO:0000256" key="2">
    <source>
        <dbReference type="ARBA" id="ARBA00011056"/>
    </source>
</evidence>
<comment type="similarity">
    <text evidence="2">Belongs to the GLE1 family.</text>
</comment>
<dbReference type="GO" id="GO:0005543">
    <property type="term" value="F:phospholipid binding"/>
    <property type="evidence" value="ECO:0007669"/>
    <property type="project" value="TreeGrafter"/>
</dbReference>
<protein>
    <recommendedName>
        <fullName evidence="10">mRNA export factor GLE1</fullName>
    </recommendedName>
    <alternativeName>
        <fullName evidence="12">GLE1 RNA export mediator</fullName>
    </alternativeName>
    <alternativeName>
        <fullName evidence="11">Nucleoporin GLE1</fullName>
    </alternativeName>
</protein>
<dbReference type="GO" id="GO:0044614">
    <property type="term" value="C:nuclear pore cytoplasmic filaments"/>
    <property type="evidence" value="ECO:0007669"/>
    <property type="project" value="TreeGrafter"/>
</dbReference>
<evidence type="ECO:0000256" key="1">
    <source>
        <dbReference type="ARBA" id="ARBA00004567"/>
    </source>
</evidence>
<dbReference type="OrthoDB" id="6363846at2759"/>
<comment type="caution">
    <text evidence="15">The sequence shown here is derived from an EMBL/GenBank/DDBJ whole genome shotgun (WGS) entry which is preliminary data.</text>
</comment>
<dbReference type="EMBL" id="JACEEZ010003994">
    <property type="protein sequence ID" value="KAG0726775.1"/>
    <property type="molecule type" value="Genomic_DNA"/>
</dbReference>
<dbReference type="GO" id="GO:0005737">
    <property type="term" value="C:cytoplasm"/>
    <property type="evidence" value="ECO:0007669"/>
    <property type="project" value="TreeGrafter"/>
</dbReference>
<proteinExistence type="inferred from homology"/>
<dbReference type="PANTHER" id="PTHR12960">
    <property type="entry name" value="GLE-1-RELATED"/>
    <property type="match status" value="1"/>
</dbReference>